<feature type="signal peptide" evidence="5">
    <location>
        <begin position="1"/>
        <end position="22"/>
    </location>
</feature>
<dbReference type="PANTHER" id="PTHR42812">
    <property type="entry name" value="BETA-XYLOSIDASE"/>
    <property type="match status" value="1"/>
</dbReference>
<reference evidence="8" key="1">
    <citation type="journal article" date="2019" name="Int. J. Syst. Evol. Microbiol.">
        <title>The Global Catalogue of Microorganisms (GCM) 10K type strain sequencing project: providing services to taxonomists for standard genome sequencing and annotation.</title>
        <authorList>
            <consortium name="The Broad Institute Genomics Platform"/>
            <consortium name="The Broad Institute Genome Sequencing Center for Infectious Disease"/>
            <person name="Wu L."/>
            <person name="Ma J."/>
        </authorList>
    </citation>
    <scope>NUCLEOTIDE SEQUENCE [LARGE SCALE GENOMIC DNA]</scope>
    <source>
        <strain evidence="8">JCM 18200</strain>
    </source>
</reference>
<organism evidence="7 8">
    <name type="scientific">Olivibacter ginsenosidimutans</name>
    <dbReference type="NCBI Taxonomy" id="1176537"/>
    <lineage>
        <taxon>Bacteria</taxon>
        <taxon>Pseudomonadati</taxon>
        <taxon>Bacteroidota</taxon>
        <taxon>Sphingobacteriia</taxon>
        <taxon>Sphingobacteriales</taxon>
        <taxon>Sphingobacteriaceae</taxon>
        <taxon>Olivibacter</taxon>
    </lineage>
</organism>
<dbReference type="Pfam" id="PF04616">
    <property type="entry name" value="Glyco_hydro_43"/>
    <property type="match status" value="1"/>
</dbReference>
<dbReference type="InterPro" id="IPR051795">
    <property type="entry name" value="Glycosyl_Hydrlase_43"/>
</dbReference>
<dbReference type="Gene3D" id="2.60.120.200">
    <property type="match status" value="1"/>
</dbReference>
<evidence type="ECO:0000256" key="5">
    <source>
        <dbReference type="SAM" id="SignalP"/>
    </source>
</evidence>
<comment type="caution">
    <text evidence="7">The sequence shown here is derived from an EMBL/GenBank/DDBJ whole genome shotgun (WGS) entry which is preliminary data.</text>
</comment>
<dbReference type="SUPFAM" id="SSF75005">
    <property type="entry name" value="Arabinanase/levansucrase/invertase"/>
    <property type="match status" value="1"/>
</dbReference>
<dbReference type="Pfam" id="PF17851">
    <property type="entry name" value="GH43_C2"/>
    <property type="match status" value="1"/>
</dbReference>
<evidence type="ECO:0000256" key="4">
    <source>
        <dbReference type="RuleBase" id="RU361187"/>
    </source>
</evidence>
<protein>
    <submittedName>
        <fullName evidence="7">Family 43 glycosylhydrolase</fullName>
    </submittedName>
</protein>
<keyword evidence="2 4" id="KW-0378">Hydrolase</keyword>
<comment type="similarity">
    <text evidence="1 4">Belongs to the glycosyl hydrolase 43 family.</text>
</comment>
<evidence type="ECO:0000256" key="3">
    <source>
        <dbReference type="ARBA" id="ARBA00023295"/>
    </source>
</evidence>
<proteinExistence type="inferred from homology"/>
<dbReference type="InterPro" id="IPR023296">
    <property type="entry name" value="Glyco_hydro_beta-prop_sf"/>
</dbReference>
<evidence type="ECO:0000259" key="6">
    <source>
        <dbReference type="Pfam" id="PF17851"/>
    </source>
</evidence>
<accession>A0ABP9CCN2</accession>
<dbReference type="PANTHER" id="PTHR42812:SF5">
    <property type="entry name" value="ENDO-ARABINASE"/>
    <property type="match status" value="1"/>
</dbReference>
<dbReference type="EMBL" id="BAABIQ010000044">
    <property type="protein sequence ID" value="GAA4808144.1"/>
    <property type="molecule type" value="Genomic_DNA"/>
</dbReference>
<dbReference type="Proteomes" id="UP001501411">
    <property type="component" value="Unassembled WGS sequence"/>
</dbReference>
<evidence type="ECO:0000313" key="7">
    <source>
        <dbReference type="EMBL" id="GAA4808144.1"/>
    </source>
</evidence>
<feature type="chain" id="PRO_5046890522" evidence="5">
    <location>
        <begin position="23"/>
        <end position="499"/>
    </location>
</feature>
<evidence type="ECO:0000313" key="8">
    <source>
        <dbReference type="Proteomes" id="UP001501411"/>
    </source>
</evidence>
<dbReference type="CDD" id="cd08999">
    <property type="entry name" value="GH43_ABN-like"/>
    <property type="match status" value="1"/>
</dbReference>
<keyword evidence="8" id="KW-1185">Reference proteome</keyword>
<feature type="domain" description="Beta-xylosidase C-terminal Concanavalin A-like" evidence="6">
    <location>
        <begin position="317"/>
        <end position="458"/>
    </location>
</feature>
<evidence type="ECO:0000256" key="1">
    <source>
        <dbReference type="ARBA" id="ARBA00009865"/>
    </source>
</evidence>
<dbReference type="InterPro" id="IPR041542">
    <property type="entry name" value="GH43_C2"/>
</dbReference>
<evidence type="ECO:0000256" key="2">
    <source>
        <dbReference type="ARBA" id="ARBA00022801"/>
    </source>
</evidence>
<dbReference type="InterPro" id="IPR006710">
    <property type="entry name" value="Glyco_hydro_43"/>
</dbReference>
<keyword evidence="5" id="KW-0732">Signal</keyword>
<sequence length="499" mass="56583">MNLKNVITCTIGYICVWMSVSAQDFPANIPGDFADPSIIRSDDTYYAVGTSSEWAPHFPIFKSTNLRDWKQTGFVFDQAPSWTQASFWAPEYYFHKGIYYLYYTARRKSDGVSCIGVATSKFPDRGFTDHGILIAYGKEAIDAFVYNDNGQLYISWKAYGLDKRPIEILGSKLSADGLSLVGEPFSMLKDTKGQGMEGQSMLKQGDYYYLFYSAGACCGVECSYHVNVARAKAITGPYEEYDQNPILTNRDGWKCPGHGTFINNQKGETYYIYHAYRTTSNVFTGREGLISQLRWTDSGWPMFDKQLTAHANPVGMRYDFAQKHTPVYWQWDFRHMQPRIDENQGKLDLSGRYDAENPVGVAVTIRPYSSAYELETSVLNTNEASKGLIVYGDVSAAVGIAVHGDKVGFWAIKDGKKEILQETKLPSTSLPVYLKLNVYPDFTCRVYWKQQTDWQELTTNKAPYSIQFLPPWDRSPRPGLYISGKPEEKASFGFFEVSY</sequence>
<dbReference type="Gene3D" id="2.115.10.20">
    <property type="entry name" value="Glycosyl hydrolase domain, family 43"/>
    <property type="match status" value="1"/>
</dbReference>
<gene>
    <name evidence="7" type="ORF">GCM10023231_41790</name>
</gene>
<dbReference type="RefSeq" id="WP_345235223.1">
    <property type="nucleotide sequence ID" value="NZ_BAABIQ010000044.1"/>
</dbReference>
<keyword evidence="3 4" id="KW-0326">Glycosidase</keyword>
<name>A0ABP9CCN2_9SPHI</name>